<keyword evidence="2" id="KW-1185">Reference proteome</keyword>
<gene>
    <name evidence="1" type="ORF">DSO57_1038052</name>
</gene>
<name>A0ACC2RPS7_9FUNG</name>
<comment type="caution">
    <text evidence="1">The sequence shown here is derived from an EMBL/GenBank/DDBJ whole genome shotgun (WGS) entry which is preliminary data.</text>
</comment>
<sequence>MFGSSSGSAVAVAANLAMAALGTETDGSLVGPSSVCSVVALKPAFNAVSNDGVIPLAKSMDTVGAITRCAKDNLVISSSIMGTELSLQSNFSVRS</sequence>
<evidence type="ECO:0000313" key="1">
    <source>
        <dbReference type="EMBL" id="KAJ9052056.1"/>
    </source>
</evidence>
<dbReference type="Proteomes" id="UP001165960">
    <property type="component" value="Unassembled WGS sequence"/>
</dbReference>
<protein>
    <submittedName>
        <fullName evidence="1">Uncharacterized protein</fullName>
    </submittedName>
</protein>
<organism evidence="1 2">
    <name type="scientific">Entomophthora muscae</name>
    <dbReference type="NCBI Taxonomy" id="34485"/>
    <lineage>
        <taxon>Eukaryota</taxon>
        <taxon>Fungi</taxon>
        <taxon>Fungi incertae sedis</taxon>
        <taxon>Zoopagomycota</taxon>
        <taxon>Entomophthoromycotina</taxon>
        <taxon>Entomophthoromycetes</taxon>
        <taxon>Entomophthorales</taxon>
        <taxon>Entomophthoraceae</taxon>
        <taxon>Entomophthora</taxon>
    </lineage>
</organism>
<proteinExistence type="predicted"/>
<dbReference type="EMBL" id="QTSX02006836">
    <property type="protein sequence ID" value="KAJ9052056.1"/>
    <property type="molecule type" value="Genomic_DNA"/>
</dbReference>
<evidence type="ECO:0000313" key="2">
    <source>
        <dbReference type="Proteomes" id="UP001165960"/>
    </source>
</evidence>
<reference evidence="1" key="1">
    <citation type="submission" date="2022-04" db="EMBL/GenBank/DDBJ databases">
        <title>Genome of the entomopathogenic fungus Entomophthora muscae.</title>
        <authorList>
            <person name="Elya C."/>
            <person name="Lovett B.R."/>
            <person name="Lee E."/>
            <person name="Macias A.M."/>
            <person name="Hajek A.E."/>
            <person name="De Bivort B.L."/>
            <person name="Kasson M.T."/>
            <person name="De Fine Licht H.H."/>
            <person name="Stajich J.E."/>
        </authorList>
    </citation>
    <scope>NUCLEOTIDE SEQUENCE</scope>
    <source>
        <strain evidence="1">Berkeley</strain>
    </source>
</reference>
<accession>A0ACC2RPS7</accession>